<organism evidence="3 4">
    <name type="scientific">Teichococcus coralli</name>
    <dbReference type="NCBI Taxonomy" id="2545983"/>
    <lineage>
        <taxon>Bacteria</taxon>
        <taxon>Pseudomonadati</taxon>
        <taxon>Pseudomonadota</taxon>
        <taxon>Alphaproteobacteria</taxon>
        <taxon>Acetobacterales</taxon>
        <taxon>Roseomonadaceae</taxon>
        <taxon>Roseomonas</taxon>
    </lineage>
</organism>
<name>A0A845BIC2_9PROT</name>
<feature type="region of interest" description="Disordered" evidence="1">
    <location>
        <begin position="52"/>
        <end position="73"/>
    </location>
</feature>
<feature type="transmembrane region" description="Helical" evidence="2">
    <location>
        <begin position="25"/>
        <end position="45"/>
    </location>
</feature>
<evidence type="ECO:0000313" key="4">
    <source>
        <dbReference type="Proteomes" id="UP000460715"/>
    </source>
</evidence>
<keyword evidence="2" id="KW-0472">Membrane</keyword>
<protein>
    <submittedName>
        <fullName evidence="3">Uncharacterized protein</fullName>
    </submittedName>
</protein>
<proteinExistence type="predicted"/>
<dbReference type="OrthoDB" id="7284221at2"/>
<keyword evidence="2" id="KW-0812">Transmembrane</keyword>
<keyword evidence="4" id="KW-1185">Reference proteome</keyword>
<dbReference type="AlphaFoldDB" id="A0A845BIC2"/>
<evidence type="ECO:0000256" key="1">
    <source>
        <dbReference type="SAM" id="MobiDB-lite"/>
    </source>
</evidence>
<evidence type="ECO:0000313" key="3">
    <source>
        <dbReference type="EMBL" id="MXP65830.1"/>
    </source>
</evidence>
<reference evidence="3 4" key="1">
    <citation type="submission" date="2019-03" db="EMBL/GenBank/DDBJ databases">
        <title>Roseomonas sp. a novel Roseomonas species isolated from Sea whip Gorgonian.</title>
        <authorList>
            <person name="Li F."/>
            <person name="Pan X."/>
            <person name="Huang S."/>
            <person name="Li Z."/>
            <person name="Meng B."/>
        </authorList>
    </citation>
    <scope>NUCLEOTIDE SEQUENCE [LARGE SCALE GENOMIC DNA]</scope>
    <source>
        <strain evidence="3 4">M0104</strain>
    </source>
</reference>
<keyword evidence="2" id="KW-1133">Transmembrane helix</keyword>
<sequence>MRMVVVAGAAVAAFALWIWLTGPGTSLPLALIGGLIAVVAGRLAYRLLMPRSAENDTAPPPSAPAPGEGNRDV</sequence>
<gene>
    <name evidence="3" type="ORF">E0493_20990</name>
</gene>
<comment type="caution">
    <text evidence="3">The sequence shown here is derived from an EMBL/GenBank/DDBJ whole genome shotgun (WGS) entry which is preliminary data.</text>
</comment>
<dbReference type="EMBL" id="SNVJ01000029">
    <property type="protein sequence ID" value="MXP65830.1"/>
    <property type="molecule type" value="Genomic_DNA"/>
</dbReference>
<dbReference type="Proteomes" id="UP000460715">
    <property type="component" value="Unassembled WGS sequence"/>
</dbReference>
<accession>A0A845BIC2</accession>
<evidence type="ECO:0000256" key="2">
    <source>
        <dbReference type="SAM" id="Phobius"/>
    </source>
</evidence>
<dbReference type="RefSeq" id="WP_160939238.1">
    <property type="nucleotide sequence ID" value="NZ_SNVJ01000029.1"/>
</dbReference>